<evidence type="ECO:0000256" key="2">
    <source>
        <dbReference type="ARBA" id="ARBA00023002"/>
    </source>
</evidence>
<evidence type="ECO:0000313" key="5">
    <source>
        <dbReference type="Proteomes" id="UP001596283"/>
    </source>
</evidence>
<accession>A0ABW1TET0</accession>
<evidence type="ECO:0000256" key="1">
    <source>
        <dbReference type="ARBA" id="ARBA00006484"/>
    </source>
</evidence>
<keyword evidence="2" id="KW-0560">Oxidoreductase</keyword>
<dbReference type="RefSeq" id="WP_125685522.1">
    <property type="nucleotide sequence ID" value="NZ_JBHSSI010000022.1"/>
</dbReference>
<evidence type="ECO:0000313" key="4">
    <source>
        <dbReference type="EMBL" id="MFC6259795.1"/>
    </source>
</evidence>
<keyword evidence="5" id="KW-1185">Reference proteome</keyword>
<dbReference type="Proteomes" id="UP001596283">
    <property type="component" value="Unassembled WGS sequence"/>
</dbReference>
<dbReference type="PRINTS" id="PR00080">
    <property type="entry name" value="SDRFAMILY"/>
</dbReference>
<gene>
    <name evidence="4" type="ORF">ACFP1C_02445</name>
</gene>
<dbReference type="PANTHER" id="PTHR44169:SF6">
    <property type="entry name" value="NADPH-DEPENDENT 1-ACYLDIHYDROXYACETONE PHOSPHATE REDUCTASE"/>
    <property type="match status" value="1"/>
</dbReference>
<dbReference type="SUPFAM" id="SSF51735">
    <property type="entry name" value="NAD(P)-binding Rossmann-fold domains"/>
    <property type="match status" value="1"/>
</dbReference>
<proteinExistence type="inferred from homology"/>
<dbReference type="PANTHER" id="PTHR44169">
    <property type="entry name" value="NADPH-DEPENDENT 1-ACYLDIHYDROXYACETONE PHOSPHATE REDUCTASE"/>
    <property type="match status" value="1"/>
</dbReference>
<name>A0ABW1TET0_9LACO</name>
<dbReference type="Gene3D" id="3.40.50.720">
    <property type="entry name" value="NAD(P)-binding Rossmann-like Domain"/>
    <property type="match status" value="1"/>
</dbReference>
<evidence type="ECO:0000256" key="3">
    <source>
        <dbReference type="RuleBase" id="RU000363"/>
    </source>
</evidence>
<comment type="similarity">
    <text evidence="1 3">Belongs to the short-chain dehydrogenases/reductases (SDR) family.</text>
</comment>
<dbReference type="Pfam" id="PF00106">
    <property type="entry name" value="adh_short"/>
    <property type="match status" value="1"/>
</dbReference>
<dbReference type="InterPro" id="IPR002347">
    <property type="entry name" value="SDR_fam"/>
</dbReference>
<organism evidence="4 5">
    <name type="scientific">Levilactobacillus fujinensis</name>
    <dbReference type="NCBI Taxonomy" id="2486024"/>
    <lineage>
        <taxon>Bacteria</taxon>
        <taxon>Bacillati</taxon>
        <taxon>Bacillota</taxon>
        <taxon>Bacilli</taxon>
        <taxon>Lactobacillales</taxon>
        <taxon>Lactobacillaceae</taxon>
        <taxon>Levilactobacillus</taxon>
    </lineage>
</organism>
<dbReference type="EMBL" id="JBHSSI010000022">
    <property type="protein sequence ID" value="MFC6259795.1"/>
    <property type="molecule type" value="Genomic_DNA"/>
</dbReference>
<protein>
    <submittedName>
        <fullName evidence="4">SDR family NAD(P)-dependent oxidoreductase</fullName>
    </submittedName>
</protein>
<dbReference type="PRINTS" id="PR00081">
    <property type="entry name" value="GDHRDH"/>
</dbReference>
<comment type="caution">
    <text evidence="4">The sequence shown here is derived from an EMBL/GenBank/DDBJ whole genome shotgun (WGS) entry which is preliminary data.</text>
</comment>
<reference evidence="5" key="1">
    <citation type="journal article" date="2019" name="Int. J. Syst. Evol. Microbiol.">
        <title>The Global Catalogue of Microorganisms (GCM) 10K type strain sequencing project: providing services to taxonomists for standard genome sequencing and annotation.</title>
        <authorList>
            <consortium name="The Broad Institute Genomics Platform"/>
            <consortium name="The Broad Institute Genome Sequencing Center for Infectious Disease"/>
            <person name="Wu L."/>
            <person name="Ma J."/>
        </authorList>
    </citation>
    <scope>NUCLEOTIDE SEQUENCE [LARGE SCALE GENOMIC DNA]</scope>
    <source>
        <strain evidence="5">CCM 8908</strain>
    </source>
</reference>
<sequence length="274" mass="30022">MTNQNVILITGASSGMGYAATKLFAERGWQVFAGARRVEKIPQLTNVRALPLDVTDSASNQNFVTTAITEAGRIDVLLNNAGYGEFGPLEEVSMANVRKQLDTNLLGAAELAQFVLPTMRAQGSGRIINNSSIGGDLYSPLGGWYYVAKHALNTWSDVLDTEIRQFGLRSVVVAPGGTESSWGEIALKNVTKNLKADSPYQPMVDGTMQLMDRLTESSSATALDLAKVFYRAATDRLPHRRYYYSVADRMMSHFARVHAGAFHQVMNLAVKHFI</sequence>
<dbReference type="CDD" id="cd05374">
    <property type="entry name" value="17beta-HSD-like_SDR_c"/>
    <property type="match status" value="1"/>
</dbReference>
<dbReference type="InterPro" id="IPR036291">
    <property type="entry name" value="NAD(P)-bd_dom_sf"/>
</dbReference>